<reference evidence="1" key="1">
    <citation type="submission" date="2021-01" db="EMBL/GenBank/DDBJ databases">
        <authorList>
            <consortium name="Genoscope - CEA"/>
            <person name="William W."/>
        </authorList>
    </citation>
    <scope>NUCLEOTIDE SEQUENCE</scope>
</reference>
<dbReference type="OrthoDB" id="303589at2759"/>
<organism evidence="1 2">
    <name type="scientific">Paramecium octaurelia</name>
    <dbReference type="NCBI Taxonomy" id="43137"/>
    <lineage>
        <taxon>Eukaryota</taxon>
        <taxon>Sar</taxon>
        <taxon>Alveolata</taxon>
        <taxon>Ciliophora</taxon>
        <taxon>Intramacronucleata</taxon>
        <taxon>Oligohymenophorea</taxon>
        <taxon>Peniculida</taxon>
        <taxon>Parameciidae</taxon>
        <taxon>Paramecium</taxon>
    </lineage>
</organism>
<comment type="caution">
    <text evidence="1">The sequence shown here is derived from an EMBL/GenBank/DDBJ whole genome shotgun (WGS) entry which is preliminary data.</text>
</comment>
<name>A0A8S1TUJ6_PAROT</name>
<dbReference type="Proteomes" id="UP000683925">
    <property type="component" value="Unassembled WGS sequence"/>
</dbReference>
<dbReference type="AlphaFoldDB" id="A0A8S1TUJ6"/>
<accession>A0A8S1TUJ6</accession>
<gene>
    <name evidence="1" type="ORF">POCTA_138.1.T0290297</name>
</gene>
<sequence length="1093" mass="127839">MNRVITFGFATYESLVQKLNSVENPSSLFRLYEENKESFKHEHVVLSLRVLGRFSRQINSDNNFSEITSKLNDIVDQLSEYDVVDVLFWLRKFRLNRIPTNITNQTQNQLYQRVQQMTDNQMFSFRNMCNIYFDLSILNHYNETLVKAISEQMLTSKQMSPFLITQLLSTVITKINHCNLSKYDQVILTNSFKLLDGLLDSFDIEQKSLLFKVCAEVQFQNLPPKFQLPIQIKRIKDQLLEKVESLPDESVINIFKAYDYLPRQFEVDLLRELRDMILSTLEQNPSNLSDRFLIQIAERMIKMTIQRMPQDAIKKVLIEVCNRISNKTIDVSLMSSLMLALLKHRKVDEVLQTLQKVEDKSIKVLNYLFIHGINLKEHVDKFMQNYESKKIPFNQAVYYIVYANRDAKEHLLTLITVIREQIEHYPLQALKTLNDNELNFQIKYQLQEEAYLKLVEQVQQQKFDFLRVCRELIHCCCNSRCRQALIALYDEQEPQVNLRQVMQRLVQEVDSFDSESFSALISILQQDPKSIPIQKFVDYLTLNSHKLMELIKSDQIQSVTTLLANAYYAQPEQKLYSIVNFANRFEIVGYHSKFVSAAIKKISEQFKRNYPCSPYPDPLFVNLLITHNILNPEEAATQLSNEKIHHYTKIQLCGIALSAERAPQDVSELGDKLKKDCFKALEKEVKYQTILELITLSNLTPEELIDVKTKLQTLLPQLQTKQYFDLIMFAKDHLILKELAFSFSELSGKLGINRIIRAANKFARFQIQSSGVYNVLLETYGYSFYSVHNEQRVQILEIFALAKMKQTDLFKRSLEKIKQQSSAYRNFYFEIINSVLSLGFVEQEFVDLINSILENTQIPSVTALKLIQYQVLADQPFETIEKIAENISEPKYRDTFKSAMFYEILIRKYPNTRVTSLHDNFLSDERFLKARFQIANSNLKQSFSYEFCVKYLNLLGIQFETNKSIDGINVELYLPSIESSLFIASWSSLNFDLKTLNGFGLLQIKLLQTITKQVIVLNFKQFIQMQSNEDRTTYLKNLGIPITVDLTKVDYSSLELPQNTEQERPLFQLSKNHQRKQFGLHNVYQDFQQLNKE</sequence>
<dbReference type="OMA" id="FRNMCNI"/>
<proteinExistence type="predicted"/>
<keyword evidence="2" id="KW-1185">Reference proteome</keyword>
<evidence type="ECO:0000313" key="1">
    <source>
        <dbReference type="EMBL" id="CAD8154679.1"/>
    </source>
</evidence>
<evidence type="ECO:0000313" key="2">
    <source>
        <dbReference type="Proteomes" id="UP000683925"/>
    </source>
</evidence>
<dbReference type="EMBL" id="CAJJDP010000029">
    <property type="protein sequence ID" value="CAD8154679.1"/>
    <property type="molecule type" value="Genomic_DNA"/>
</dbReference>
<protein>
    <submittedName>
        <fullName evidence="1">Uncharacterized protein</fullName>
    </submittedName>
</protein>